<reference evidence="4" key="1">
    <citation type="submission" date="2017-02" db="UniProtKB">
        <authorList>
            <consortium name="WormBaseParasite"/>
        </authorList>
    </citation>
    <scope>IDENTIFICATION</scope>
</reference>
<protein>
    <submittedName>
        <fullName evidence="4">AKNA domain-containing protein</fullName>
    </submittedName>
</protein>
<dbReference type="EMBL" id="UYWX01021071">
    <property type="protein sequence ID" value="VDM34744.1"/>
    <property type="molecule type" value="Genomic_DNA"/>
</dbReference>
<feature type="compositionally biased region" description="Basic and acidic residues" evidence="1">
    <location>
        <begin position="91"/>
        <end position="102"/>
    </location>
</feature>
<gene>
    <name evidence="2" type="ORF">TTAC_LOCUS9812</name>
</gene>
<dbReference type="OrthoDB" id="270970at2759"/>
<name>A0A0R3X8F2_HYDTA</name>
<reference evidence="2 3" key="2">
    <citation type="submission" date="2018-11" db="EMBL/GenBank/DDBJ databases">
        <authorList>
            <consortium name="Pathogen Informatics"/>
        </authorList>
    </citation>
    <scope>NUCLEOTIDE SEQUENCE [LARGE SCALE GENOMIC DNA]</scope>
</reference>
<evidence type="ECO:0000256" key="1">
    <source>
        <dbReference type="SAM" id="MobiDB-lite"/>
    </source>
</evidence>
<dbReference type="Proteomes" id="UP000274429">
    <property type="component" value="Unassembled WGS sequence"/>
</dbReference>
<feature type="compositionally biased region" description="Polar residues" evidence="1">
    <location>
        <begin position="70"/>
        <end position="89"/>
    </location>
</feature>
<sequence>MDELLTSQSVFTANANANEGIESLGVRDLSTAQKEQVHKDSENLDSTTTLLKKMSPDSGVSIVCSTPTCGQAQQSSTMRENSVTDTLTHPDTPRGGETDTSRKTGYRSVGGGWDQPMAHGQAHEVGQMGDLCRGCSGDEDSSSTHRSKVVSPPPPPLSPPPPPSPTPPPPPPPPPPSSPPSYTTHYPAGEGCNVLLLPNSLVHHSPRLPQQLRQQQTVTVTLSGEEEPLSLFTETVRSQSVDHFPLLLLESPASPDAQNTQSRAIGSCLWGALCRSKSRQFDRAIRTLTASGGGSTSFLESTDALSLLKSEAEPTEVQRRVVAKTRRLHLTQICDTTIEEREEECPLLLPSEEQQHIEFTTSQHLFSSLTYENPVLVSMTSALRGKRSQSYVARSELDTSYARQQQLAHLRLPDVPPHGISANHRKHRSFTLSSMPRTVTTSQRYSEKDTCFPSMWSPPPDKSISASLSPKHARIKPNQYSSRPLVNKDKFTLSSSGFALHRSAPNGSYQRVNRYSGSMLDEYGSGDSGGSNSSYRKRFMDQRKSIKTSNSARMSGDMSIARLGYDSTQANKSSTLPYKRRGSWHVDRESNFSTLDWNTSRNLWSKSRWRSFSPERLALDSQHDTGHPPLSSETRSLRSQSLHSKHLLELTKSTEQLSTGFLDNYKGIETSFNALRAKLDAASTDRLYGYDSTAEQLRRQCKREHRRLLKSLMSDSWEKGIDRQPNPPQSYYNQAPGVILPVQEATLLTAPRTTNPLTNPNLEKLLRNPVLMQLLANHASQTHQTPDQNSLADQVTLAAVAGAAAATAMANFATPSAEQPSYSNLPVQTTSVGDEYDWNDPETLMAAYTALAEASGGEKAFLEQLSPELAATLVHYREQLSEKLSAGDSGSGGKMVSTTSAIAPTTTTTTTATTSAPSAVVISPSGGGGYNDGGGNQSAVVLEDVSRQSAMEKETMGAHFASSCLKFG</sequence>
<evidence type="ECO:0000313" key="2">
    <source>
        <dbReference type="EMBL" id="VDM34744.1"/>
    </source>
</evidence>
<evidence type="ECO:0000313" key="4">
    <source>
        <dbReference type="WBParaSite" id="TTAC_0000982701-mRNA-1"/>
    </source>
</evidence>
<organism evidence="4">
    <name type="scientific">Hydatigena taeniaeformis</name>
    <name type="common">Feline tapeworm</name>
    <name type="synonym">Taenia taeniaeformis</name>
    <dbReference type="NCBI Taxonomy" id="6205"/>
    <lineage>
        <taxon>Eukaryota</taxon>
        <taxon>Metazoa</taxon>
        <taxon>Spiralia</taxon>
        <taxon>Lophotrochozoa</taxon>
        <taxon>Platyhelminthes</taxon>
        <taxon>Cestoda</taxon>
        <taxon>Eucestoda</taxon>
        <taxon>Cyclophyllidea</taxon>
        <taxon>Taeniidae</taxon>
        <taxon>Hydatigera</taxon>
    </lineage>
</organism>
<evidence type="ECO:0000313" key="3">
    <source>
        <dbReference type="Proteomes" id="UP000274429"/>
    </source>
</evidence>
<feature type="compositionally biased region" description="Pro residues" evidence="1">
    <location>
        <begin position="151"/>
        <end position="179"/>
    </location>
</feature>
<feature type="region of interest" description="Disordered" evidence="1">
    <location>
        <begin position="70"/>
        <end position="187"/>
    </location>
</feature>
<keyword evidence="3" id="KW-1185">Reference proteome</keyword>
<dbReference type="AlphaFoldDB" id="A0A0R3X8F2"/>
<proteinExistence type="predicted"/>
<dbReference type="SUPFAM" id="SSF101447">
    <property type="entry name" value="Formin homology 2 domain (FH2 domain)"/>
    <property type="match status" value="1"/>
</dbReference>
<dbReference type="STRING" id="6205.A0A0R3X8F2"/>
<dbReference type="WBParaSite" id="TTAC_0000982701-mRNA-1">
    <property type="protein sequence ID" value="TTAC_0000982701-mRNA-1"/>
    <property type="gene ID" value="TTAC_0000982701"/>
</dbReference>
<accession>A0A0R3X8F2</accession>
<feature type="region of interest" description="Disordered" evidence="1">
    <location>
        <begin position="619"/>
        <end position="638"/>
    </location>
</feature>